<dbReference type="InterPro" id="IPR000219">
    <property type="entry name" value="DH_dom"/>
</dbReference>
<dbReference type="InterPro" id="IPR001331">
    <property type="entry name" value="GDS_CDC24_CS"/>
</dbReference>
<keyword evidence="3" id="KW-1185">Reference proteome</keyword>
<dbReference type="PROSITE" id="PS50010">
    <property type="entry name" value="DH_2"/>
    <property type="match status" value="1"/>
</dbReference>
<dbReference type="SUPFAM" id="SSF50729">
    <property type="entry name" value="PH domain-like"/>
    <property type="match status" value="1"/>
</dbReference>
<proteinExistence type="predicted"/>
<evidence type="ECO:0000313" key="3">
    <source>
        <dbReference type="Proteomes" id="UP000472267"/>
    </source>
</evidence>
<sequence length="444" mass="51201">MEALFGLLPQMLDFQQVFLWTLEQTVASCPGFSSWSRPEQFQTLLVSLGSSFLRHAEGFKLYGGFCSSHSRVQKVLERARTDGAFKRFLDGRNPTNQHSSSLESYLIKPVQRVLKYPLLLRELLVLTEPASPQHTHLAEALASMLRVVSHINETQQIYEEYGALFHQLTAEPGGRGQQVGDVSMVDFLLQSSAVWLNPLPGLRKDPELTLLVFRRAVVLVYRDVGRLRKRMTGSPSADPDPFRFRWFIPGSALRVRPASIAGDPCVWELIHSRSEAEGRPETVFQLCSRYSVSTTRVLRALRSLLRERAHHPSLRRRRRRRRRQQRLLQAEHCTASRGQASSGSSWTGGLEAQLQRLGFNEEEEEEEEEAQRRRSPREEEVCWRSPREEEVCWRSPREEEVCWRSPREEEVCWRSPREEVSDLGRDFSVQSLSSIFNEECFYAG</sequence>
<dbReference type="Gene3D" id="1.20.900.10">
    <property type="entry name" value="Dbl homology (DH) domain"/>
    <property type="match status" value="1"/>
</dbReference>
<dbReference type="SUPFAM" id="SSF48065">
    <property type="entry name" value="DBL homology domain (DH-domain)"/>
    <property type="match status" value="1"/>
</dbReference>
<dbReference type="OMA" id="EEEVCWR"/>
<dbReference type="PANTHER" id="PTHR46001">
    <property type="entry name" value="TIAM (MAMMALIAN TUMOR INVASION AND METASTASIS FACTOR) HOMOLOG"/>
    <property type="match status" value="1"/>
</dbReference>
<feature type="domain" description="DH" evidence="1">
    <location>
        <begin position="1"/>
        <end position="154"/>
    </location>
</feature>
<dbReference type="Gene3D" id="2.30.29.30">
    <property type="entry name" value="Pleckstrin-homology domain (PH domain)/Phosphotyrosine-binding domain (PTB)"/>
    <property type="match status" value="1"/>
</dbReference>
<evidence type="ECO:0000259" key="1">
    <source>
        <dbReference type="PROSITE" id="PS50010"/>
    </source>
</evidence>
<reference evidence="2" key="2">
    <citation type="submission" date="2025-08" db="UniProtKB">
        <authorList>
            <consortium name="Ensembl"/>
        </authorList>
    </citation>
    <scope>IDENTIFICATION</scope>
</reference>
<dbReference type="GO" id="GO:0005085">
    <property type="term" value="F:guanyl-nucleotide exchange factor activity"/>
    <property type="evidence" value="ECO:0007669"/>
    <property type="project" value="InterPro"/>
</dbReference>
<protein>
    <submittedName>
        <fullName evidence="2">TIAM Rac1 associated GEF 2b</fullName>
    </submittedName>
</protein>
<dbReference type="Pfam" id="PF23014">
    <property type="entry name" value="PH_Tiam1"/>
    <property type="match status" value="1"/>
</dbReference>
<dbReference type="PROSITE" id="PS00741">
    <property type="entry name" value="DH_1"/>
    <property type="match status" value="1"/>
</dbReference>
<dbReference type="PANTHER" id="PTHR46001:SF5">
    <property type="entry name" value="RHO GUANINE NUCLEOTIDE EXCHANGE FACTOR TIAM2"/>
    <property type="match status" value="1"/>
</dbReference>
<evidence type="ECO:0000313" key="2">
    <source>
        <dbReference type="Ensembl" id="ENSSFAP00005037471.1"/>
    </source>
</evidence>
<dbReference type="SMART" id="SM00325">
    <property type="entry name" value="RhoGEF"/>
    <property type="match status" value="1"/>
</dbReference>
<dbReference type="Ensembl" id="ENSSFAT00005038867.1">
    <property type="protein sequence ID" value="ENSSFAP00005037471.1"/>
    <property type="gene ID" value="ENSSFAG00005018849.1"/>
</dbReference>
<dbReference type="InterPro" id="IPR055230">
    <property type="entry name" value="PH_Tiam1/2"/>
</dbReference>
<dbReference type="InParanoid" id="A0A672I721"/>
<organism evidence="2 3">
    <name type="scientific">Salarias fasciatus</name>
    <name type="common">Jewelled blenny</name>
    <name type="synonym">Blennius fasciatus</name>
    <dbReference type="NCBI Taxonomy" id="181472"/>
    <lineage>
        <taxon>Eukaryota</taxon>
        <taxon>Metazoa</taxon>
        <taxon>Chordata</taxon>
        <taxon>Craniata</taxon>
        <taxon>Vertebrata</taxon>
        <taxon>Euteleostomi</taxon>
        <taxon>Actinopterygii</taxon>
        <taxon>Neopterygii</taxon>
        <taxon>Teleostei</taxon>
        <taxon>Neoteleostei</taxon>
        <taxon>Acanthomorphata</taxon>
        <taxon>Ovalentaria</taxon>
        <taxon>Blenniimorphae</taxon>
        <taxon>Blenniiformes</taxon>
        <taxon>Blennioidei</taxon>
        <taxon>Blenniidae</taxon>
        <taxon>Salariinae</taxon>
        <taxon>Salarias</taxon>
    </lineage>
</organism>
<dbReference type="Pfam" id="PF00621">
    <property type="entry name" value="RhoGEF"/>
    <property type="match status" value="1"/>
</dbReference>
<dbReference type="InterPro" id="IPR035899">
    <property type="entry name" value="DBL_dom_sf"/>
</dbReference>
<name>A0A672I721_SALFA</name>
<dbReference type="InterPro" id="IPR043537">
    <property type="entry name" value="Tiam1/Tiam2/Sif"/>
</dbReference>
<dbReference type="InterPro" id="IPR011993">
    <property type="entry name" value="PH-like_dom_sf"/>
</dbReference>
<reference evidence="2" key="3">
    <citation type="submission" date="2025-09" db="UniProtKB">
        <authorList>
            <consortium name="Ensembl"/>
        </authorList>
    </citation>
    <scope>IDENTIFICATION</scope>
</reference>
<dbReference type="AlphaFoldDB" id="A0A672I721"/>
<dbReference type="GO" id="GO:0007264">
    <property type="term" value="P:small GTPase-mediated signal transduction"/>
    <property type="evidence" value="ECO:0007669"/>
    <property type="project" value="InterPro"/>
</dbReference>
<dbReference type="Proteomes" id="UP000472267">
    <property type="component" value="Chromosome 15"/>
</dbReference>
<reference evidence="2" key="1">
    <citation type="submission" date="2019-06" db="EMBL/GenBank/DDBJ databases">
        <authorList>
            <consortium name="Wellcome Sanger Institute Data Sharing"/>
        </authorList>
    </citation>
    <scope>NUCLEOTIDE SEQUENCE [LARGE SCALE GENOMIC DNA]</scope>
</reference>
<accession>A0A672I721</accession>